<name>A0A2P4UPP9_9ACTN</name>
<dbReference type="PANTHER" id="PTHR33705:SF2">
    <property type="entry name" value="PHOSPHOCARRIER PROTEIN NPR"/>
    <property type="match status" value="1"/>
</dbReference>
<dbReference type="GO" id="GO:0016740">
    <property type="term" value="F:transferase activity"/>
    <property type="evidence" value="ECO:0007669"/>
    <property type="project" value="UniProtKB-KW"/>
</dbReference>
<evidence type="ECO:0000256" key="2">
    <source>
        <dbReference type="ARBA" id="ARBA00004496"/>
    </source>
</evidence>
<comment type="subcellular location">
    <subcellularLocation>
        <location evidence="2">Cytoplasm</location>
    </subcellularLocation>
</comment>
<evidence type="ECO:0000313" key="7">
    <source>
        <dbReference type="EMBL" id="POM27023.1"/>
    </source>
</evidence>
<feature type="domain" description="HPr" evidence="6">
    <location>
        <begin position="1"/>
        <end position="90"/>
    </location>
</feature>
<evidence type="ECO:0000313" key="8">
    <source>
        <dbReference type="Proteomes" id="UP000242367"/>
    </source>
</evidence>
<dbReference type="NCBIfam" id="TIGR01003">
    <property type="entry name" value="PTS_HPr_family"/>
    <property type="match status" value="1"/>
</dbReference>
<dbReference type="PROSITE" id="PS00369">
    <property type="entry name" value="PTS_HPR_HIS"/>
    <property type="match status" value="1"/>
</dbReference>
<proteinExistence type="predicted"/>
<evidence type="ECO:0000256" key="3">
    <source>
        <dbReference type="ARBA" id="ARBA00020422"/>
    </source>
</evidence>
<dbReference type="GO" id="GO:0009401">
    <property type="term" value="P:phosphoenolpyruvate-dependent sugar phosphotransferase system"/>
    <property type="evidence" value="ECO:0007669"/>
    <property type="project" value="UniProtKB-KW"/>
</dbReference>
<dbReference type="SUPFAM" id="SSF55594">
    <property type="entry name" value="HPr-like"/>
    <property type="match status" value="1"/>
</dbReference>
<keyword evidence="4" id="KW-0963">Cytoplasm</keyword>
<protein>
    <recommendedName>
        <fullName evidence="3">Phosphocarrier protein HPr</fullName>
    </recommendedName>
</protein>
<dbReference type="GO" id="GO:0005737">
    <property type="term" value="C:cytoplasm"/>
    <property type="evidence" value="ECO:0007669"/>
    <property type="project" value="UniProtKB-SubCell"/>
</dbReference>
<dbReference type="Pfam" id="PF00381">
    <property type="entry name" value="PTS-HPr"/>
    <property type="match status" value="1"/>
</dbReference>
<gene>
    <name evidence="7" type="primary">ptsH</name>
    <name evidence="7" type="ORF">BTM25_14310</name>
</gene>
<keyword evidence="5" id="KW-0598">Phosphotransferase system</keyword>
<dbReference type="InterPro" id="IPR035895">
    <property type="entry name" value="HPr-like_sf"/>
</dbReference>
<dbReference type="AlphaFoldDB" id="A0A2P4UPP9"/>
<dbReference type="Proteomes" id="UP000242367">
    <property type="component" value="Unassembled WGS sequence"/>
</dbReference>
<dbReference type="RefSeq" id="WP_103561896.1">
    <property type="nucleotide sequence ID" value="NZ_MTBP01000001.1"/>
</dbReference>
<sequence length="90" mass="9467">MTERRVKIMSRVGLHARPAALFVQTAAKAPMDVTVALDGRDPVNAKSILAVLGLDAHHGEEVTLAAAGDGAEELLTTLEGILSQEEHGRA</sequence>
<evidence type="ECO:0000256" key="1">
    <source>
        <dbReference type="ARBA" id="ARBA00003681"/>
    </source>
</evidence>
<organism evidence="7 8">
    <name type="scientific">Actinomadura rubteroloni</name>
    <dbReference type="NCBI Taxonomy" id="1926885"/>
    <lineage>
        <taxon>Bacteria</taxon>
        <taxon>Bacillati</taxon>
        <taxon>Actinomycetota</taxon>
        <taxon>Actinomycetes</taxon>
        <taxon>Streptosporangiales</taxon>
        <taxon>Thermomonosporaceae</taxon>
        <taxon>Actinomadura</taxon>
    </lineage>
</organism>
<comment type="function">
    <text evidence="1">General (non sugar-specific) component of the phosphoenolpyruvate-dependent sugar phosphotransferase system (sugar PTS). This major carbohydrate active-transport system catalyzes the phosphorylation of incoming sugar substrates concomitantly with their translocation across the cell membrane. The phosphoryl group from phosphoenolpyruvate (PEP) is transferred to the phosphoryl carrier protein HPr by enzyme I. Phospho-HPr then transfers it to the PTS EIIA domain.</text>
</comment>
<dbReference type="PROSITE" id="PS51350">
    <property type="entry name" value="PTS_HPR_DOM"/>
    <property type="match status" value="1"/>
</dbReference>
<reference evidence="7 8" key="1">
    <citation type="journal article" date="2017" name="Chemistry">
        <title>Isolation, Biosynthesis and Chemical Modifications of Rubterolones A-F: Rare Tropolone Alkaloids from Actinomadura sp. 5-2.</title>
        <authorList>
            <person name="Guo H."/>
            <person name="Benndorf R."/>
            <person name="Leichnitz D."/>
            <person name="Klassen J.L."/>
            <person name="Vollmers J."/>
            <person name="Gorls H."/>
            <person name="Steinacker M."/>
            <person name="Weigel C."/>
            <person name="Dahse H.M."/>
            <person name="Kaster A.K."/>
            <person name="de Beer Z.W."/>
            <person name="Poulsen M."/>
            <person name="Beemelmanns C."/>
        </authorList>
    </citation>
    <scope>NUCLEOTIDE SEQUENCE [LARGE SCALE GENOMIC DNA]</scope>
    <source>
        <strain evidence="7 8">5-2</strain>
    </source>
</reference>
<evidence type="ECO:0000256" key="4">
    <source>
        <dbReference type="ARBA" id="ARBA00022490"/>
    </source>
</evidence>
<dbReference type="InterPro" id="IPR001020">
    <property type="entry name" value="PTS_HPr_His_P_site"/>
</dbReference>
<dbReference type="PANTHER" id="PTHR33705">
    <property type="entry name" value="PHOSPHOCARRIER PROTEIN HPR"/>
    <property type="match status" value="1"/>
</dbReference>
<dbReference type="PRINTS" id="PR00107">
    <property type="entry name" value="PHOSPHOCPHPR"/>
</dbReference>
<keyword evidence="8" id="KW-1185">Reference proteome</keyword>
<evidence type="ECO:0000256" key="5">
    <source>
        <dbReference type="ARBA" id="ARBA00022683"/>
    </source>
</evidence>
<accession>A0A2P4UPP9</accession>
<comment type="caution">
    <text evidence="7">The sequence shown here is derived from an EMBL/GenBank/DDBJ whole genome shotgun (WGS) entry which is preliminary data.</text>
</comment>
<dbReference type="Gene3D" id="3.30.1340.10">
    <property type="entry name" value="HPr-like"/>
    <property type="match status" value="1"/>
</dbReference>
<dbReference type="CDD" id="cd00367">
    <property type="entry name" value="PTS-HPr_like"/>
    <property type="match status" value="1"/>
</dbReference>
<evidence type="ECO:0000259" key="6">
    <source>
        <dbReference type="PROSITE" id="PS51350"/>
    </source>
</evidence>
<dbReference type="EMBL" id="MTBP01000001">
    <property type="protein sequence ID" value="POM27023.1"/>
    <property type="molecule type" value="Genomic_DNA"/>
</dbReference>
<keyword evidence="7" id="KW-0808">Transferase</keyword>
<dbReference type="InterPro" id="IPR050399">
    <property type="entry name" value="HPr"/>
</dbReference>
<dbReference type="InterPro" id="IPR000032">
    <property type="entry name" value="HPr-like"/>
</dbReference>